<reference evidence="1 2" key="1">
    <citation type="submission" date="2019-09" db="EMBL/GenBank/DDBJ databases">
        <authorList>
            <person name="Ou C."/>
        </authorList>
    </citation>
    <scope>NUCLEOTIDE SEQUENCE [LARGE SCALE GENOMIC DNA]</scope>
    <source>
        <strain evidence="1">S2</strain>
        <tissue evidence="1">Leaf</tissue>
    </source>
</reference>
<sequence>MSHLIRSRKVVTIAPHWIPPPPTLATIAPAEMDPRSLFVERYKQSESDLHQYFQTFDDPQVEDWEENWMWLCYHFQELHNVKAKANKISREKKTLIHHSGSKPFSYRMKTWPQIDIFADVYVRPGDKLAESFHATMMEKRQLVL</sequence>
<reference evidence="1 2" key="3">
    <citation type="submission" date="2019-11" db="EMBL/GenBank/DDBJ databases">
        <title>A de novo genome assembly of a pear dwarfing rootstock.</title>
        <authorList>
            <person name="Wang F."/>
            <person name="Wang J."/>
            <person name="Li S."/>
            <person name="Zhang Y."/>
            <person name="Fang M."/>
            <person name="Ma L."/>
            <person name="Zhao Y."/>
            <person name="Jiang S."/>
        </authorList>
    </citation>
    <scope>NUCLEOTIDE SEQUENCE [LARGE SCALE GENOMIC DNA]</scope>
    <source>
        <strain evidence="1">S2</strain>
        <tissue evidence="1">Leaf</tissue>
    </source>
</reference>
<dbReference type="AlphaFoldDB" id="A0A5N5GJM4"/>
<organism evidence="1 2">
    <name type="scientific">Pyrus ussuriensis x Pyrus communis</name>
    <dbReference type="NCBI Taxonomy" id="2448454"/>
    <lineage>
        <taxon>Eukaryota</taxon>
        <taxon>Viridiplantae</taxon>
        <taxon>Streptophyta</taxon>
        <taxon>Embryophyta</taxon>
        <taxon>Tracheophyta</taxon>
        <taxon>Spermatophyta</taxon>
        <taxon>Magnoliopsida</taxon>
        <taxon>eudicotyledons</taxon>
        <taxon>Gunneridae</taxon>
        <taxon>Pentapetalae</taxon>
        <taxon>rosids</taxon>
        <taxon>fabids</taxon>
        <taxon>Rosales</taxon>
        <taxon>Rosaceae</taxon>
        <taxon>Amygdaloideae</taxon>
        <taxon>Maleae</taxon>
        <taxon>Pyrus</taxon>
    </lineage>
</organism>
<accession>A0A5N5GJM4</accession>
<evidence type="ECO:0000313" key="2">
    <source>
        <dbReference type="Proteomes" id="UP000327157"/>
    </source>
</evidence>
<protein>
    <submittedName>
        <fullName evidence="1">Uncharacterized protein</fullName>
    </submittedName>
</protein>
<name>A0A5N5GJM4_9ROSA</name>
<dbReference type="Proteomes" id="UP000327157">
    <property type="component" value="Chromosome 3"/>
</dbReference>
<dbReference type="EMBL" id="SMOL01000402">
    <property type="protein sequence ID" value="KAB2615053.1"/>
    <property type="molecule type" value="Genomic_DNA"/>
</dbReference>
<proteinExistence type="predicted"/>
<keyword evidence="2" id="KW-1185">Reference proteome</keyword>
<evidence type="ECO:0000313" key="1">
    <source>
        <dbReference type="EMBL" id="KAB2615053.1"/>
    </source>
</evidence>
<reference evidence="2" key="2">
    <citation type="submission" date="2019-10" db="EMBL/GenBank/DDBJ databases">
        <title>A de novo genome assembly of a pear dwarfing rootstock.</title>
        <authorList>
            <person name="Wang F."/>
            <person name="Wang J."/>
            <person name="Li S."/>
            <person name="Zhang Y."/>
            <person name="Fang M."/>
            <person name="Ma L."/>
            <person name="Zhao Y."/>
            <person name="Jiang S."/>
        </authorList>
    </citation>
    <scope>NUCLEOTIDE SEQUENCE [LARGE SCALE GENOMIC DNA]</scope>
</reference>
<comment type="caution">
    <text evidence="1">The sequence shown here is derived from an EMBL/GenBank/DDBJ whole genome shotgun (WGS) entry which is preliminary data.</text>
</comment>
<gene>
    <name evidence="1" type="ORF">D8674_021641</name>
</gene>